<evidence type="ECO:0000313" key="3">
    <source>
        <dbReference type="EMBL" id="KAL3827037.1"/>
    </source>
</evidence>
<dbReference type="InterPro" id="IPR005303">
    <property type="entry name" value="MOCOS_middle"/>
</dbReference>
<dbReference type="Pfam" id="PF03476">
    <property type="entry name" value="MOSC_N"/>
    <property type="match status" value="1"/>
</dbReference>
<dbReference type="EMBL" id="JALLPB020000009">
    <property type="protein sequence ID" value="KAL3827037.1"/>
    <property type="molecule type" value="Genomic_DNA"/>
</dbReference>
<feature type="region of interest" description="Disordered" evidence="1">
    <location>
        <begin position="132"/>
        <end position="163"/>
    </location>
</feature>
<accession>A0ABD3SR63</accession>
<dbReference type="InterPro" id="IPR015421">
    <property type="entry name" value="PyrdxlP-dep_Trfase_major"/>
</dbReference>
<feature type="compositionally biased region" description="Low complexity" evidence="1">
    <location>
        <begin position="152"/>
        <end position="163"/>
    </location>
</feature>
<keyword evidence="4" id="KW-1185">Reference proteome</keyword>
<feature type="region of interest" description="Disordered" evidence="1">
    <location>
        <begin position="295"/>
        <end position="340"/>
    </location>
</feature>
<feature type="compositionally biased region" description="Basic and acidic residues" evidence="1">
    <location>
        <begin position="465"/>
        <end position="477"/>
    </location>
</feature>
<dbReference type="Proteomes" id="UP001530377">
    <property type="component" value="Unassembled WGS sequence"/>
</dbReference>
<proteinExistence type="predicted"/>
<dbReference type="InterPro" id="IPR015422">
    <property type="entry name" value="PyrdxlP-dep_Trfase_small"/>
</dbReference>
<sequence>MLIRPVMLPRSHRLYQRRRRRRERKGEEEEEEEENDDVHRGGGSVVDDEEPEVYLDYAGSSLPTRTMIDRASKFDRTPASILGNPHSEGGGPASDRTILLMRKSVECVLDHFGILRKRHHDEYGLDGLVDNADDEDGTDEDSSLGTKGINGATSTTTATPTMSSNRPEYRLVFTSGATESLRLVAERFPWDNARLVVESSRNFHIAKTTRRSSNGGNDRTQPLEPSTKYGRIRSIRVRSVLLYPRNVHTSVIGMRQVAMEREAIFRCVSVDELLGASAEWFRDLLDGFASHESFEGGCDNDDDDGGGDGGRRRERKNDEGSISDQAGGASSGRGVGRQTEWTGGAPHKTIWLHHLLVLPLECNFGGDRFDWSDTAAAAKTPHVSSYHLHRPEGPCGEGSTLIRICHKWHILIDTAKAAATGPVDLPTLANGCVDFAVVSFYKLFGSPTGLGALFIRRHRRRRGTTERIDRISKRDDTSSSSKLNDTIDNDTATRGIVKQLLYHGMTLERSRLRRHFFGGGSVDVVLPEEDYVVSTNTKTLSIVEKLYDGISPDEDEQIDLGAMSHGTEHFRGIVNLVHGFRELNDVGGMKMIFDHSTCLAAELVRRLGALVHENGKPVVRLYGQWGCFTGKDDRHPGPSVAFNIYGCDGSPVGYDEVSRLASLNRPPIQLRTGCFCNPGACQTAIPLSCEDVLRNYSSGHVCGDRRGVLNGKPTGAIRASFGKDSTWEDMDALVVFVERVFVSRGDELVRNRNSSESEVNVVTHLNSSMKIESLFVFPIKSCAAMKVNRWPVDRRSGRLAYDREFALVDASGSTMRLYSHPQMSRIHATIDLRSKIMTIAAPNHDDLSLSLENVGSKLSPQDVEVCGLLCKGCVFGGGRASIWFSSVLGVRCWLARYHEVGRTDPSSHNSGHAYSNEASLLVVSQQSVSYQFGHRCARLGKTGRIATFSTQYCRVGIDGEAGRVDRERCKS</sequence>
<evidence type="ECO:0000259" key="2">
    <source>
        <dbReference type="Pfam" id="PF03476"/>
    </source>
</evidence>
<organism evidence="3 4">
    <name type="scientific">Cyclostephanos tholiformis</name>
    <dbReference type="NCBI Taxonomy" id="382380"/>
    <lineage>
        <taxon>Eukaryota</taxon>
        <taxon>Sar</taxon>
        <taxon>Stramenopiles</taxon>
        <taxon>Ochrophyta</taxon>
        <taxon>Bacillariophyta</taxon>
        <taxon>Coscinodiscophyceae</taxon>
        <taxon>Thalassiosirophycidae</taxon>
        <taxon>Stephanodiscales</taxon>
        <taxon>Stephanodiscaceae</taxon>
        <taxon>Cyclostephanos</taxon>
    </lineage>
</organism>
<dbReference type="InterPro" id="IPR015424">
    <property type="entry name" value="PyrdxlP-dep_Trfase"/>
</dbReference>
<evidence type="ECO:0000256" key="1">
    <source>
        <dbReference type="SAM" id="MobiDB-lite"/>
    </source>
</evidence>
<feature type="compositionally biased region" description="Acidic residues" evidence="1">
    <location>
        <begin position="132"/>
        <end position="142"/>
    </location>
</feature>
<gene>
    <name evidence="3" type="ORF">ACHAXA_007544</name>
</gene>
<protein>
    <recommendedName>
        <fullName evidence="2">Molybdenum cofactor sulfurase middle domain-containing protein</fullName>
    </recommendedName>
</protein>
<dbReference type="SUPFAM" id="SSF141673">
    <property type="entry name" value="MOSC N-terminal domain-like"/>
    <property type="match status" value="1"/>
</dbReference>
<feature type="region of interest" description="Disordered" evidence="1">
    <location>
        <begin position="465"/>
        <end position="485"/>
    </location>
</feature>
<feature type="compositionally biased region" description="Basic and acidic residues" evidence="1">
    <location>
        <begin position="309"/>
        <end position="319"/>
    </location>
</feature>
<dbReference type="SUPFAM" id="SSF53383">
    <property type="entry name" value="PLP-dependent transferases"/>
    <property type="match status" value="1"/>
</dbReference>
<evidence type="ECO:0000313" key="4">
    <source>
        <dbReference type="Proteomes" id="UP001530377"/>
    </source>
</evidence>
<name>A0ABD3SR63_9STRA</name>
<dbReference type="AlphaFoldDB" id="A0ABD3SR63"/>
<dbReference type="Gene3D" id="3.90.1150.10">
    <property type="entry name" value="Aspartate Aminotransferase, domain 1"/>
    <property type="match status" value="1"/>
</dbReference>
<reference evidence="3 4" key="1">
    <citation type="submission" date="2024-10" db="EMBL/GenBank/DDBJ databases">
        <title>Updated reference genomes for cyclostephanoid diatoms.</title>
        <authorList>
            <person name="Roberts W.R."/>
            <person name="Alverson A.J."/>
        </authorList>
    </citation>
    <scope>NUCLEOTIDE SEQUENCE [LARGE SCALE GENOMIC DNA]</scope>
    <source>
        <strain evidence="3 4">AJA228-03</strain>
    </source>
</reference>
<feature type="region of interest" description="Disordered" evidence="1">
    <location>
        <begin position="16"/>
        <end position="51"/>
    </location>
</feature>
<dbReference type="PANTHER" id="PTHR14237">
    <property type="entry name" value="MOLYBDOPTERIN COFACTOR SULFURASE MOSC"/>
    <property type="match status" value="1"/>
</dbReference>
<feature type="domain" description="Molybdenum cofactor sulfurase middle" evidence="2">
    <location>
        <begin position="769"/>
        <end position="890"/>
    </location>
</feature>
<dbReference type="Gene3D" id="3.40.640.10">
    <property type="entry name" value="Type I PLP-dependent aspartate aminotransferase-like (Major domain)"/>
    <property type="match status" value="1"/>
</dbReference>
<dbReference type="PANTHER" id="PTHR14237:SF80">
    <property type="entry name" value="MOLYBDENUM COFACTOR SULFURASE"/>
    <property type="match status" value="1"/>
</dbReference>
<comment type="caution">
    <text evidence="3">The sequence shown here is derived from an EMBL/GenBank/DDBJ whole genome shotgun (WGS) entry which is preliminary data.</text>
</comment>